<sequence length="407" mass="46144">MEPAMEKLDIHSTSEAFEDYLERFEIWSMTKKDVKGDKIVAHFLTFIGREAYSLLKTLAYPERPISLPYATLKELLLNHVKCTGFECRERAKFHKMVRQNDQKVREFILELQKQAAKCNFGDQLHVQLRDRLIAGINIPSLERELLRMPNCSFQYARTACINYEAVNELDIQSMKISNTLLGCPDELQSQGHSNLRSFNGESYSRVNMKGVSTRNYKANHKGEMKFGKCLSCGKFHPRNSCAFRNAKCFKCGEMKFGKCLSCGKFHPRNSCAFRNAKCFKCGKIGHIQSVCKATVHFASSSTKSCHLNLNNSDVSSDHLSLSTISKCNGHIQKRLYTSLGSFHDFIVDTGSIESIISFKNLKFLDPNVVVRPTEVSILGISGHILPIRGCCELLIRDDNSSYIPCEF</sequence>
<dbReference type="InterPro" id="IPR001878">
    <property type="entry name" value="Znf_CCHC"/>
</dbReference>
<gene>
    <name evidence="1" type="ORF">SMRZ_LOCUS18759</name>
</gene>
<dbReference type="PANTHER" id="PTHR37984">
    <property type="entry name" value="PROTEIN CBG26694"/>
    <property type="match status" value="1"/>
</dbReference>
<dbReference type="PROSITE" id="PS50158">
    <property type="entry name" value="ZF_CCHC"/>
    <property type="match status" value="1"/>
</dbReference>
<evidence type="ECO:0000313" key="2">
    <source>
        <dbReference type="Proteomes" id="UP000277204"/>
    </source>
</evidence>
<dbReference type="Proteomes" id="UP000277204">
    <property type="component" value="Unassembled WGS sequence"/>
</dbReference>
<name>A0A183MRT4_9TREM</name>
<dbReference type="GO" id="GO:0003676">
    <property type="term" value="F:nucleic acid binding"/>
    <property type="evidence" value="ECO:0007669"/>
    <property type="project" value="InterPro"/>
</dbReference>
<protein>
    <submittedName>
        <fullName evidence="1">Uncharacterized protein</fullName>
    </submittedName>
</protein>
<proteinExistence type="predicted"/>
<dbReference type="PANTHER" id="PTHR37984:SF13">
    <property type="entry name" value="RIBONUCLEASE H"/>
    <property type="match status" value="1"/>
</dbReference>
<dbReference type="STRING" id="48269.A0A183MRT4"/>
<reference evidence="1 2" key="1">
    <citation type="submission" date="2018-11" db="EMBL/GenBank/DDBJ databases">
        <authorList>
            <consortium name="Pathogen Informatics"/>
        </authorList>
    </citation>
    <scope>NUCLEOTIDE SEQUENCE [LARGE SCALE GENOMIC DNA]</scope>
    <source>
        <strain evidence="1 2">Zambia</strain>
    </source>
</reference>
<dbReference type="EMBL" id="UZAI01017747">
    <property type="protein sequence ID" value="VDP29056.1"/>
    <property type="molecule type" value="Genomic_DNA"/>
</dbReference>
<dbReference type="AlphaFoldDB" id="A0A183MRT4"/>
<dbReference type="GO" id="GO:0008270">
    <property type="term" value="F:zinc ion binding"/>
    <property type="evidence" value="ECO:0007669"/>
    <property type="project" value="InterPro"/>
</dbReference>
<organism evidence="1 2">
    <name type="scientific">Schistosoma margrebowiei</name>
    <dbReference type="NCBI Taxonomy" id="48269"/>
    <lineage>
        <taxon>Eukaryota</taxon>
        <taxon>Metazoa</taxon>
        <taxon>Spiralia</taxon>
        <taxon>Lophotrochozoa</taxon>
        <taxon>Platyhelminthes</taxon>
        <taxon>Trematoda</taxon>
        <taxon>Digenea</taxon>
        <taxon>Strigeidida</taxon>
        <taxon>Schistosomatoidea</taxon>
        <taxon>Schistosomatidae</taxon>
        <taxon>Schistosoma</taxon>
    </lineage>
</organism>
<keyword evidence="2" id="KW-1185">Reference proteome</keyword>
<evidence type="ECO:0000313" key="1">
    <source>
        <dbReference type="EMBL" id="VDP29056.1"/>
    </source>
</evidence>
<dbReference type="SMART" id="SM00343">
    <property type="entry name" value="ZnF_C2HC"/>
    <property type="match status" value="1"/>
</dbReference>
<dbReference type="InterPro" id="IPR050951">
    <property type="entry name" value="Retrovirus_Pol_polyprotein"/>
</dbReference>
<accession>A0A183MRT4</accession>